<dbReference type="InterPro" id="IPR039942">
    <property type="entry name" value="SBSPO"/>
</dbReference>
<dbReference type="KEGG" id="spu:591641"/>
<dbReference type="Proteomes" id="UP000007110">
    <property type="component" value="Unassembled WGS sequence"/>
</dbReference>
<dbReference type="Pfam" id="PF25031">
    <property type="entry name" value="SBSPON_C"/>
    <property type="match status" value="1"/>
</dbReference>
<dbReference type="InterPro" id="IPR000884">
    <property type="entry name" value="TSP1_rpt"/>
</dbReference>
<dbReference type="AlphaFoldDB" id="A0A7M7PAB9"/>
<reference evidence="6" key="2">
    <citation type="submission" date="2021-01" db="UniProtKB">
        <authorList>
            <consortium name="EnsemblMetazoa"/>
        </authorList>
    </citation>
    <scope>IDENTIFICATION</scope>
</reference>
<evidence type="ECO:0000256" key="2">
    <source>
        <dbReference type="ARBA" id="ARBA00023157"/>
    </source>
</evidence>
<keyword evidence="2" id="KW-1015">Disulfide bond</keyword>
<dbReference type="OrthoDB" id="98591at2759"/>
<organism evidence="6 7">
    <name type="scientific">Strongylocentrotus purpuratus</name>
    <name type="common">Purple sea urchin</name>
    <dbReference type="NCBI Taxonomy" id="7668"/>
    <lineage>
        <taxon>Eukaryota</taxon>
        <taxon>Metazoa</taxon>
        <taxon>Echinodermata</taxon>
        <taxon>Eleutherozoa</taxon>
        <taxon>Echinozoa</taxon>
        <taxon>Echinoidea</taxon>
        <taxon>Euechinoidea</taxon>
        <taxon>Echinacea</taxon>
        <taxon>Camarodonta</taxon>
        <taxon>Echinidea</taxon>
        <taxon>Strongylocentrotidae</taxon>
        <taxon>Strongylocentrotus</taxon>
    </lineage>
</organism>
<evidence type="ECO:0000256" key="1">
    <source>
        <dbReference type="ARBA" id="ARBA00022729"/>
    </source>
</evidence>
<sequence length="226" mass="25374">MKRDGEMCPSGDAGAQSGADAKPLGIRGVRGMRLSNIESVDCEVSAWSYWSGCSVHCGIGISERRRLVITEPQNAGQKCLPLRQVKACFSSFCDISKKYGNSVALILPHNYGEKRDDAQRNAVNNFFFRDRMTFKSYCVYFKLRHVNKRCYSDDASWTASLTKPKIACVECNRPAYGTDGRCHGEGVIKEKTRFVAVDVKGCRGRWIQQSMEDDCKCDTGEDYIFI</sequence>
<dbReference type="InterPro" id="IPR044004">
    <property type="entry name" value="TSP1_spondin_dom"/>
</dbReference>
<feature type="domain" description="Spondin-like TSP1" evidence="4">
    <location>
        <begin position="42"/>
        <end position="93"/>
    </location>
</feature>
<evidence type="ECO:0000313" key="7">
    <source>
        <dbReference type="Proteomes" id="UP000007110"/>
    </source>
</evidence>
<dbReference type="SMART" id="SM00209">
    <property type="entry name" value="TSP1"/>
    <property type="match status" value="1"/>
</dbReference>
<keyword evidence="7" id="KW-1185">Reference proteome</keyword>
<evidence type="ECO:0000313" key="6">
    <source>
        <dbReference type="EnsemblMetazoa" id="XP_030848395"/>
    </source>
</evidence>
<dbReference type="Pfam" id="PF19028">
    <property type="entry name" value="TSP1_spondin"/>
    <property type="match status" value="1"/>
</dbReference>
<dbReference type="InParanoid" id="A0A7M7PAB9"/>
<dbReference type="PANTHER" id="PTHR20920:SF5">
    <property type="entry name" value="SMB DOMAIN-CONTAINING PROTEIN"/>
    <property type="match status" value="1"/>
</dbReference>
<name>A0A7M7PAB9_STRPU</name>
<keyword evidence="3" id="KW-0325">Glycoprotein</keyword>
<protein>
    <submittedName>
        <fullName evidence="6">Uncharacterized protein</fullName>
    </submittedName>
</protein>
<dbReference type="PROSITE" id="PS50092">
    <property type="entry name" value="TSP1"/>
    <property type="match status" value="1"/>
</dbReference>
<evidence type="ECO:0000259" key="5">
    <source>
        <dbReference type="Pfam" id="PF25031"/>
    </source>
</evidence>
<dbReference type="EnsemblMetazoa" id="XM_030992535">
    <property type="protein sequence ID" value="XP_030848395"/>
    <property type="gene ID" value="LOC591641"/>
</dbReference>
<dbReference type="InterPro" id="IPR036383">
    <property type="entry name" value="TSP1_rpt_sf"/>
</dbReference>
<dbReference type="Gene3D" id="2.20.100.10">
    <property type="entry name" value="Thrombospondin type-1 (TSP1) repeat"/>
    <property type="match status" value="1"/>
</dbReference>
<dbReference type="OMA" id="RCEENIH"/>
<dbReference type="RefSeq" id="XP_030848395.1">
    <property type="nucleotide sequence ID" value="XM_030992535.1"/>
</dbReference>
<dbReference type="SUPFAM" id="SSF82895">
    <property type="entry name" value="TSP-1 type 1 repeat"/>
    <property type="match status" value="1"/>
</dbReference>
<dbReference type="PANTHER" id="PTHR20920">
    <property type="entry name" value="RPE-SPONDIN"/>
    <property type="match status" value="1"/>
</dbReference>
<evidence type="ECO:0000259" key="4">
    <source>
        <dbReference type="Pfam" id="PF19028"/>
    </source>
</evidence>
<keyword evidence="1" id="KW-0732">Signal</keyword>
<accession>A0A7M7PAB9</accession>
<feature type="domain" description="SBSPON-like C-terminal" evidence="5">
    <location>
        <begin position="105"/>
        <end position="219"/>
    </location>
</feature>
<reference evidence="7" key="1">
    <citation type="submission" date="2015-02" db="EMBL/GenBank/DDBJ databases">
        <title>Genome sequencing for Strongylocentrotus purpuratus.</title>
        <authorList>
            <person name="Murali S."/>
            <person name="Liu Y."/>
            <person name="Vee V."/>
            <person name="English A."/>
            <person name="Wang M."/>
            <person name="Skinner E."/>
            <person name="Han Y."/>
            <person name="Muzny D.M."/>
            <person name="Worley K.C."/>
            <person name="Gibbs R.A."/>
        </authorList>
    </citation>
    <scope>NUCLEOTIDE SEQUENCE</scope>
</reference>
<dbReference type="InterPro" id="IPR056801">
    <property type="entry name" value="SBSPON_C"/>
</dbReference>
<evidence type="ECO:0000256" key="3">
    <source>
        <dbReference type="ARBA" id="ARBA00023180"/>
    </source>
</evidence>
<dbReference type="GeneID" id="591641"/>
<proteinExistence type="predicted"/>